<name>X1M914_9ZZZZ</name>
<organism evidence="1">
    <name type="scientific">marine sediment metagenome</name>
    <dbReference type="NCBI Taxonomy" id="412755"/>
    <lineage>
        <taxon>unclassified sequences</taxon>
        <taxon>metagenomes</taxon>
        <taxon>ecological metagenomes</taxon>
    </lineage>
</organism>
<reference evidence="1" key="1">
    <citation type="journal article" date="2014" name="Front. Microbiol.">
        <title>High frequency of phylogenetically diverse reductive dehalogenase-homologous genes in deep subseafloor sedimentary metagenomes.</title>
        <authorList>
            <person name="Kawai M."/>
            <person name="Futagami T."/>
            <person name="Toyoda A."/>
            <person name="Takaki Y."/>
            <person name="Nishi S."/>
            <person name="Hori S."/>
            <person name="Arai W."/>
            <person name="Tsubouchi T."/>
            <person name="Morono Y."/>
            <person name="Uchiyama I."/>
            <person name="Ito T."/>
            <person name="Fujiyama A."/>
            <person name="Inagaki F."/>
            <person name="Takami H."/>
        </authorList>
    </citation>
    <scope>NUCLEOTIDE SEQUENCE</scope>
    <source>
        <strain evidence="1">Expedition CK06-06</strain>
    </source>
</reference>
<gene>
    <name evidence="1" type="ORF">S06H3_20505</name>
</gene>
<feature type="non-terminal residue" evidence="1">
    <location>
        <position position="1"/>
    </location>
</feature>
<dbReference type="AlphaFoldDB" id="X1M914"/>
<comment type="caution">
    <text evidence="1">The sequence shown here is derived from an EMBL/GenBank/DDBJ whole genome shotgun (WGS) entry which is preliminary data.</text>
</comment>
<protein>
    <submittedName>
        <fullName evidence="1">Uncharacterized protein</fullName>
    </submittedName>
</protein>
<evidence type="ECO:0000313" key="1">
    <source>
        <dbReference type="EMBL" id="GAI14576.1"/>
    </source>
</evidence>
<accession>X1M914</accession>
<proteinExistence type="predicted"/>
<sequence>EPEKAESVGIVKIAEEIEKIVLSLDTVKLIFQDRYGRKVEAVVFDATTGEWTIDFLMPKELPEDPPGE</sequence>
<dbReference type="EMBL" id="BARV01010625">
    <property type="protein sequence ID" value="GAI14576.1"/>
    <property type="molecule type" value="Genomic_DNA"/>
</dbReference>